<feature type="modified residue" description="4-aspartylphosphate" evidence="6">
    <location>
        <position position="52"/>
    </location>
</feature>
<feature type="domain" description="OmpR/PhoB-type" evidence="9">
    <location>
        <begin position="126"/>
        <end position="220"/>
    </location>
</feature>
<evidence type="ECO:0000259" key="8">
    <source>
        <dbReference type="PROSITE" id="PS50110"/>
    </source>
</evidence>
<evidence type="ECO:0000313" key="10">
    <source>
        <dbReference type="EMBL" id="MDI3233965.1"/>
    </source>
</evidence>
<dbReference type="CDD" id="cd00383">
    <property type="entry name" value="trans_reg_C"/>
    <property type="match status" value="1"/>
</dbReference>
<dbReference type="InterPro" id="IPR016032">
    <property type="entry name" value="Sig_transdc_resp-reg_C-effctor"/>
</dbReference>
<evidence type="ECO:0000256" key="3">
    <source>
        <dbReference type="ARBA" id="ARBA00023015"/>
    </source>
</evidence>
<evidence type="ECO:0000256" key="4">
    <source>
        <dbReference type="ARBA" id="ARBA00023125"/>
    </source>
</evidence>
<evidence type="ECO:0000256" key="2">
    <source>
        <dbReference type="ARBA" id="ARBA00023012"/>
    </source>
</evidence>
<protein>
    <submittedName>
        <fullName evidence="10">Response regulator transcription factor</fullName>
    </submittedName>
</protein>
<dbReference type="Gene3D" id="6.10.250.690">
    <property type="match status" value="1"/>
</dbReference>
<keyword evidence="4 7" id="KW-0238">DNA-binding</keyword>
<proteinExistence type="predicted"/>
<dbReference type="PANTHER" id="PTHR48111">
    <property type="entry name" value="REGULATOR OF RPOS"/>
    <property type="match status" value="1"/>
</dbReference>
<dbReference type="InterPro" id="IPR036388">
    <property type="entry name" value="WH-like_DNA-bd_sf"/>
</dbReference>
<dbReference type="Pfam" id="PF00072">
    <property type="entry name" value="Response_reg"/>
    <property type="match status" value="1"/>
</dbReference>
<evidence type="ECO:0000256" key="6">
    <source>
        <dbReference type="PROSITE-ProRule" id="PRU00169"/>
    </source>
</evidence>
<keyword evidence="2" id="KW-0902">Two-component regulatory system</keyword>
<feature type="domain" description="Response regulatory" evidence="8">
    <location>
        <begin position="4"/>
        <end position="117"/>
    </location>
</feature>
<dbReference type="InterPro" id="IPR001867">
    <property type="entry name" value="OmpR/PhoB-type_DNA-bd"/>
</dbReference>
<dbReference type="SMART" id="SM00862">
    <property type="entry name" value="Trans_reg_C"/>
    <property type="match status" value="1"/>
</dbReference>
<dbReference type="SUPFAM" id="SSF52172">
    <property type="entry name" value="CheY-like"/>
    <property type="match status" value="1"/>
</dbReference>
<feature type="DNA-binding region" description="OmpR/PhoB-type" evidence="7">
    <location>
        <begin position="126"/>
        <end position="220"/>
    </location>
</feature>
<keyword evidence="11" id="KW-1185">Reference proteome</keyword>
<keyword evidence="5" id="KW-0804">Transcription</keyword>
<gene>
    <name evidence="10" type="ORF">QK289_03010</name>
</gene>
<dbReference type="SUPFAM" id="SSF46894">
    <property type="entry name" value="C-terminal effector domain of the bipartite response regulators"/>
    <property type="match status" value="1"/>
</dbReference>
<evidence type="ECO:0000256" key="1">
    <source>
        <dbReference type="ARBA" id="ARBA00022553"/>
    </source>
</evidence>
<evidence type="ECO:0000313" key="11">
    <source>
        <dbReference type="Proteomes" id="UP001243286"/>
    </source>
</evidence>
<dbReference type="InterPro" id="IPR011006">
    <property type="entry name" value="CheY-like_superfamily"/>
</dbReference>
<accession>A0ABT6QZD3</accession>
<organism evidence="10 11">
    <name type="scientific">Exiguobacterium antarcticum</name>
    <dbReference type="NCBI Taxonomy" id="132920"/>
    <lineage>
        <taxon>Bacteria</taxon>
        <taxon>Bacillati</taxon>
        <taxon>Bacillota</taxon>
        <taxon>Bacilli</taxon>
        <taxon>Bacillales</taxon>
        <taxon>Bacillales Family XII. Incertae Sedis</taxon>
        <taxon>Exiguobacterium</taxon>
    </lineage>
</organism>
<dbReference type="Proteomes" id="UP001243286">
    <property type="component" value="Unassembled WGS sequence"/>
</dbReference>
<dbReference type="PROSITE" id="PS51755">
    <property type="entry name" value="OMPR_PHOB"/>
    <property type="match status" value="1"/>
</dbReference>
<dbReference type="Gene3D" id="3.40.50.2300">
    <property type="match status" value="1"/>
</dbReference>
<dbReference type="EMBL" id="JASBQV010000003">
    <property type="protein sequence ID" value="MDI3233965.1"/>
    <property type="molecule type" value="Genomic_DNA"/>
</dbReference>
<name>A0ABT6QZD3_9BACL</name>
<dbReference type="Pfam" id="PF00486">
    <property type="entry name" value="Trans_reg_C"/>
    <property type="match status" value="1"/>
</dbReference>
<evidence type="ECO:0000259" key="9">
    <source>
        <dbReference type="PROSITE" id="PS51755"/>
    </source>
</evidence>
<dbReference type="InterPro" id="IPR001789">
    <property type="entry name" value="Sig_transdc_resp-reg_receiver"/>
</dbReference>
<dbReference type="Gene3D" id="1.10.10.10">
    <property type="entry name" value="Winged helix-like DNA-binding domain superfamily/Winged helix DNA-binding domain"/>
    <property type="match status" value="1"/>
</dbReference>
<keyword evidence="3" id="KW-0805">Transcription regulation</keyword>
<dbReference type="PANTHER" id="PTHR48111:SF24">
    <property type="entry name" value="TRANSCRIPTIONAL REGULATORY PROTEIN CSSR"/>
    <property type="match status" value="1"/>
</dbReference>
<keyword evidence="1 6" id="KW-0597">Phosphoprotein</keyword>
<dbReference type="InterPro" id="IPR039420">
    <property type="entry name" value="WalR-like"/>
</dbReference>
<reference evidence="10 11" key="1">
    <citation type="submission" date="2023-04" db="EMBL/GenBank/DDBJ databases">
        <title>Antarctic isolates genomes.</title>
        <authorList>
            <person name="Dimov S.G."/>
        </authorList>
    </citation>
    <scope>NUCLEOTIDE SEQUENCE [LARGE SCALE GENOMIC DNA]</scope>
    <source>
        <strain evidence="10 11">AL19</strain>
    </source>
</reference>
<dbReference type="PROSITE" id="PS50110">
    <property type="entry name" value="RESPONSE_REGULATORY"/>
    <property type="match status" value="1"/>
</dbReference>
<dbReference type="RefSeq" id="WP_014969712.1">
    <property type="nucleotide sequence ID" value="NZ_JANJYY010000003.1"/>
</dbReference>
<comment type="caution">
    <text evidence="10">The sequence shown here is derived from an EMBL/GenBank/DDBJ whole genome shotgun (WGS) entry which is preliminary data.</text>
</comment>
<evidence type="ECO:0000256" key="5">
    <source>
        <dbReference type="ARBA" id="ARBA00023163"/>
    </source>
</evidence>
<dbReference type="SMART" id="SM00448">
    <property type="entry name" value="REC"/>
    <property type="match status" value="1"/>
</dbReference>
<evidence type="ECO:0000256" key="7">
    <source>
        <dbReference type="PROSITE-ProRule" id="PRU01091"/>
    </source>
</evidence>
<dbReference type="CDD" id="cd17574">
    <property type="entry name" value="REC_OmpR"/>
    <property type="match status" value="1"/>
</dbReference>
<sequence>MMHTIYLVDDEVNLNRVLVKYLEQEGWQVKSFTSGEAAASAIIEKPDLWILDIMLPDVDGFQLIKRIKAHDETTPVIFISARDEDIDKIIGLEMGSDDYIAKPFLPRELVIRVKKILARTYATPKTGVIRYGDYTIYPEKRIIEENGQEIDLTSKEYDLLILFATQIGTPMSREQILISVWGDDYFGSDRVVDDLVRRVRKKLSKLELETIYGIGYRLVAA</sequence>